<comment type="caution">
    <text evidence="3">The sequence shown here is derived from an EMBL/GenBank/DDBJ whole genome shotgun (WGS) entry which is preliminary data.</text>
</comment>
<dbReference type="Gene3D" id="3.30.9.10">
    <property type="entry name" value="D-Amino Acid Oxidase, subunit A, domain 2"/>
    <property type="match status" value="1"/>
</dbReference>
<dbReference type="InParanoid" id="A0A423W490"/>
<sequence length="677" mass="72915">MVRRLVVEGQSGLPVPNSTLSYWHTDPSKKLLGYRSTPDLPEEVDTVIIGTGMTGAFAARFLKESSSPPESSLLVLEAREACWGATGRNGGHCQPFLYGASEAVARFELETYAFLQDLVEREGVPADWRPVSGVHALLSQDAFDAAARAIPALRRRVPEFADKVAVVSPEGLLDGPEGEGWARGLTLEGLRLNRPGVKGAIVQKHAASMWPYKLVAHVLERLLAAHGPESFNLQTNTPVTDLSRDAGTGRWTVATRRGRVSAAKVLLATNAYTSRLLPAFADLIVPVRGQVAALLPPEPRVGLDYSYVFFGKIKDENGDDTTRDEYLVQRPLPGGELILGGGRHAARKLAVGEWRDDVVEPGVAAWLRTELEPVLSLGREEGRGAPGEGLRASLEWTGIMAYSRDHVPWIGAVPEALGGGEGLFIASGFNGHGMPRCALAGRGIARIISGDVEGHGLPKEFLASEERAVRARRDWGRVGTVDELEALIANLNSPEGEKRAIVDRVAARRHPRPLTPLDLALLHSPPVADGWNSFLGAVRTQTLLAPDIREIAIARVAVVNRAWYEWAHHAPLALRAGVPEGAVEGVLRGRPGPLDVRAPEGERAGLGERQWAVLCFADEMTRDVEVSEGTFGVVRGLFGEREVVEIVATVAAYNCVSRFLVALDIGEKNGAGPDAAH</sequence>
<dbReference type="STRING" id="1230097.A0A423W490"/>
<dbReference type="InterPro" id="IPR003779">
    <property type="entry name" value="CMD-like"/>
</dbReference>
<keyword evidence="4" id="KW-1185">Reference proteome</keyword>
<name>A0A423W490_9PEZI</name>
<dbReference type="Proteomes" id="UP000285146">
    <property type="component" value="Unassembled WGS sequence"/>
</dbReference>
<dbReference type="SUPFAM" id="SSF69118">
    <property type="entry name" value="AhpD-like"/>
    <property type="match status" value="1"/>
</dbReference>
<dbReference type="InterPro" id="IPR029032">
    <property type="entry name" value="AhpD-like"/>
</dbReference>
<dbReference type="EMBL" id="LKEB01000062">
    <property type="protein sequence ID" value="ROV98144.1"/>
    <property type="molecule type" value="Genomic_DNA"/>
</dbReference>
<evidence type="ECO:0000313" key="4">
    <source>
        <dbReference type="Proteomes" id="UP000285146"/>
    </source>
</evidence>
<dbReference type="Pfam" id="PF02627">
    <property type="entry name" value="CMD"/>
    <property type="match status" value="1"/>
</dbReference>
<dbReference type="SUPFAM" id="SSF51905">
    <property type="entry name" value="FAD/NAD(P)-binding domain"/>
    <property type="match status" value="1"/>
</dbReference>
<dbReference type="InterPro" id="IPR036188">
    <property type="entry name" value="FAD/NAD-bd_sf"/>
</dbReference>
<feature type="domain" description="FAD dependent oxidoreductase" evidence="1">
    <location>
        <begin position="45"/>
        <end position="446"/>
    </location>
</feature>
<dbReference type="InterPro" id="IPR006076">
    <property type="entry name" value="FAD-dep_OxRdtase"/>
</dbReference>
<proteinExistence type="predicted"/>
<organism evidence="3 4">
    <name type="scientific">Cytospora leucostoma</name>
    <dbReference type="NCBI Taxonomy" id="1230097"/>
    <lineage>
        <taxon>Eukaryota</taxon>
        <taxon>Fungi</taxon>
        <taxon>Dikarya</taxon>
        <taxon>Ascomycota</taxon>
        <taxon>Pezizomycotina</taxon>
        <taxon>Sordariomycetes</taxon>
        <taxon>Sordariomycetidae</taxon>
        <taxon>Diaporthales</taxon>
        <taxon>Cytosporaceae</taxon>
        <taxon>Cytospora</taxon>
    </lineage>
</organism>
<dbReference type="GO" id="GO:0051920">
    <property type="term" value="F:peroxiredoxin activity"/>
    <property type="evidence" value="ECO:0007669"/>
    <property type="project" value="InterPro"/>
</dbReference>
<dbReference type="Pfam" id="PF01266">
    <property type="entry name" value="DAO"/>
    <property type="match status" value="1"/>
</dbReference>
<dbReference type="Gene3D" id="1.20.1290.10">
    <property type="entry name" value="AhpD-like"/>
    <property type="match status" value="1"/>
</dbReference>
<protein>
    <recommendedName>
        <fullName evidence="5">Carboxymuconolactone decarboxylase-like domain-containing protein</fullName>
    </recommendedName>
</protein>
<dbReference type="PANTHER" id="PTHR34846:SF11">
    <property type="entry name" value="4-CARBOXYMUCONOLACTONE DECARBOXYLASE FAMILY PROTEIN (AFU_ORTHOLOGUE AFUA_6G11590)"/>
    <property type="match status" value="1"/>
</dbReference>
<dbReference type="OrthoDB" id="429143at2759"/>
<dbReference type="AlphaFoldDB" id="A0A423W490"/>
<dbReference type="Gene3D" id="3.50.50.60">
    <property type="entry name" value="FAD/NAD(P)-binding domain"/>
    <property type="match status" value="1"/>
</dbReference>
<gene>
    <name evidence="3" type="ORF">VPNG_08617</name>
</gene>
<accession>A0A423W490</accession>
<evidence type="ECO:0008006" key="5">
    <source>
        <dbReference type="Google" id="ProtNLM"/>
    </source>
</evidence>
<evidence type="ECO:0000259" key="2">
    <source>
        <dbReference type="Pfam" id="PF02627"/>
    </source>
</evidence>
<dbReference type="PANTHER" id="PTHR34846">
    <property type="entry name" value="4-CARBOXYMUCONOLACTONE DECARBOXYLASE FAMILY PROTEIN (AFU_ORTHOLOGUE AFUA_6G11590)"/>
    <property type="match status" value="1"/>
</dbReference>
<reference evidence="3 4" key="1">
    <citation type="submission" date="2015-09" db="EMBL/GenBank/DDBJ databases">
        <title>Host preference determinants of Valsa canker pathogens revealed by comparative genomics.</title>
        <authorList>
            <person name="Yin Z."/>
            <person name="Huang L."/>
        </authorList>
    </citation>
    <scope>NUCLEOTIDE SEQUENCE [LARGE SCALE GENOMIC DNA]</scope>
    <source>
        <strain evidence="3 4">SXYLt</strain>
    </source>
</reference>
<evidence type="ECO:0000259" key="1">
    <source>
        <dbReference type="Pfam" id="PF01266"/>
    </source>
</evidence>
<evidence type="ECO:0000313" key="3">
    <source>
        <dbReference type="EMBL" id="ROV98144.1"/>
    </source>
</evidence>
<feature type="domain" description="Carboxymuconolactone decarboxylase-like" evidence="2">
    <location>
        <begin position="525"/>
        <end position="588"/>
    </location>
</feature>